<evidence type="ECO:0000313" key="2">
    <source>
        <dbReference type="EMBL" id="KXX79896.1"/>
    </source>
</evidence>
<name>A0A175W834_9PEZI</name>
<organism evidence="2 3">
    <name type="scientific">Madurella mycetomatis</name>
    <dbReference type="NCBI Taxonomy" id="100816"/>
    <lineage>
        <taxon>Eukaryota</taxon>
        <taxon>Fungi</taxon>
        <taxon>Dikarya</taxon>
        <taxon>Ascomycota</taxon>
        <taxon>Pezizomycotina</taxon>
        <taxon>Sordariomycetes</taxon>
        <taxon>Sordariomycetidae</taxon>
        <taxon>Sordariales</taxon>
        <taxon>Sordariales incertae sedis</taxon>
        <taxon>Madurella</taxon>
    </lineage>
</organism>
<dbReference type="EMBL" id="LCTW02000074">
    <property type="protein sequence ID" value="KXX79896.1"/>
    <property type="molecule type" value="Genomic_DNA"/>
</dbReference>
<protein>
    <submittedName>
        <fullName evidence="2">Uncharacterized protein</fullName>
    </submittedName>
</protein>
<dbReference type="AlphaFoldDB" id="A0A175W834"/>
<evidence type="ECO:0000256" key="1">
    <source>
        <dbReference type="SAM" id="MobiDB-lite"/>
    </source>
</evidence>
<proteinExistence type="predicted"/>
<feature type="region of interest" description="Disordered" evidence="1">
    <location>
        <begin position="11"/>
        <end position="38"/>
    </location>
</feature>
<dbReference type="VEuPathDB" id="FungiDB:MMYC01_203774"/>
<comment type="caution">
    <text evidence="2">The sequence shown here is derived from an EMBL/GenBank/DDBJ whole genome shotgun (WGS) entry which is preliminary data.</text>
</comment>
<feature type="non-terminal residue" evidence="2">
    <location>
        <position position="54"/>
    </location>
</feature>
<keyword evidence="3" id="KW-1185">Reference proteome</keyword>
<accession>A0A175W834</accession>
<dbReference type="STRING" id="100816.A0A175W834"/>
<dbReference type="OrthoDB" id="5225184at2759"/>
<gene>
    <name evidence="2" type="ORF">MMYC01_203774</name>
</gene>
<evidence type="ECO:0000313" key="3">
    <source>
        <dbReference type="Proteomes" id="UP000078237"/>
    </source>
</evidence>
<dbReference type="Proteomes" id="UP000078237">
    <property type="component" value="Unassembled WGS sequence"/>
</dbReference>
<reference evidence="2 3" key="1">
    <citation type="journal article" date="2016" name="Genome Announc.">
        <title>Genome Sequence of Madurella mycetomatis mm55, Isolated from a Human Mycetoma Case in Sudan.</title>
        <authorList>
            <person name="Smit S."/>
            <person name="Derks M.F."/>
            <person name="Bervoets S."/>
            <person name="Fahal A."/>
            <person name="van Leeuwen W."/>
            <person name="van Belkum A."/>
            <person name="van de Sande W.W."/>
        </authorList>
    </citation>
    <scope>NUCLEOTIDE SEQUENCE [LARGE SCALE GENOMIC DNA]</scope>
    <source>
        <strain evidence="3">mm55</strain>
    </source>
</reference>
<sequence>MVRRMVDYFYTGDYDNSSGPTPDQCPGKPKSNDEEELPPLRIHARMFALADMYQ</sequence>